<dbReference type="InterPro" id="IPR057670">
    <property type="entry name" value="SH3_retrovirus"/>
</dbReference>
<dbReference type="STRING" id="70415.A0A5S6R574"/>
<dbReference type="WBParaSite" id="TMUE_3000014751.1">
    <property type="protein sequence ID" value="TMUE_3000014751.1"/>
    <property type="gene ID" value="WBGene00302304"/>
</dbReference>
<dbReference type="PANTHER" id="PTHR11439:SF483">
    <property type="entry name" value="PEPTIDE SYNTHASE GLIP-LIKE, PUTATIVE (AFU_ORTHOLOGUE AFUA_3G12920)-RELATED"/>
    <property type="match status" value="1"/>
</dbReference>
<feature type="domain" description="Reverse transcriptase Ty1/copia-type" evidence="2">
    <location>
        <begin position="439"/>
        <end position="572"/>
    </location>
</feature>
<feature type="region of interest" description="Disordered" evidence="1">
    <location>
        <begin position="254"/>
        <end position="287"/>
    </location>
</feature>
<accession>A0A5S6R574</accession>
<keyword evidence="4" id="KW-1185">Reference proteome</keyword>
<dbReference type="CDD" id="cd09272">
    <property type="entry name" value="RNase_HI_RT_Ty1"/>
    <property type="match status" value="1"/>
</dbReference>
<dbReference type="AlphaFoldDB" id="A0A5S6R574"/>
<protein>
    <submittedName>
        <fullName evidence="5">Reverse transcriptase Ty1/copia-type domain-containing protein</fullName>
    </submittedName>
</protein>
<dbReference type="InterPro" id="IPR013103">
    <property type="entry name" value="RVT_2"/>
</dbReference>
<name>A0A5S6R574_TRIMR</name>
<organism evidence="4 5">
    <name type="scientific">Trichuris muris</name>
    <name type="common">Mouse whipworm</name>
    <dbReference type="NCBI Taxonomy" id="70415"/>
    <lineage>
        <taxon>Eukaryota</taxon>
        <taxon>Metazoa</taxon>
        <taxon>Ecdysozoa</taxon>
        <taxon>Nematoda</taxon>
        <taxon>Enoplea</taxon>
        <taxon>Dorylaimia</taxon>
        <taxon>Trichinellida</taxon>
        <taxon>Trichuridae</taxon>
        <taxon>Trichuris</taxon>
    </lineage>
</organism>
<dbReference type="Proteomes" id="UP000046395">
    <property type="component" value="Unassembled WGS sequence"/>
</dbReference>
<dbReference type="Pfam" id="PF07727">
    <property type="entry name" value="RVT_2"/>
    <property type="match status" value="1"/>
</dbReference>
<evidence type="ECO:0000313" key="4">
    <source>
        <dbReference type="Proteomes" id="UP000046395"/>
    </source>
</evidence>
<dbReference type="SUPFAM" id="SSF56672">
    <property type="entry name" value="DNA/RNA polymerases"/>
    <property type="match status" value="1"/>
</dbReference>
<reference evidence="5" key="1">
    <citation type="submission" date="2019-12" db="UniProtKB">
        <authorList>
            <consortium name="WormBaseParasite"/>
        </authorList>
    </citation>
    <scope>IDENTIFICATION</scope>
</reference>
<dbReference type="Pfam" id="PF25597">
    <property type="entry name" value="SH3_retrovirus"/>
    <property type="match status" value="1"/>
</dbReference>
<feature type="domain" description="Retroviral polymerase SH3-like" evidence="3">
    <location>
        <begin position="129"/>
        <end position="180"/>
    </location>
</feature>
<proteinExistence type="predicted"/>
<evidence type="ECO:0000256" key="1">
    <source>
        <dbReference type="SAM" id="MobiDB-lite"/>
    </source>
</evidence>
<evidence type="ECO:0000259" key="2">
    <source>
        <dbReference type="Pfam" id="PF07727"/>
    </source>
</evidence>
<dbReference type="PANTHER" id="PTHR11439">
    <property type="entry name" value="GAG-POL-RELATED RETROTRANSPOSON"/>
    <property type="match status" value="1"/>
</dbReference>
<sequence length="814" mass="92272">MLKTLLTSRIKEGDDIKDHLTNFFTCVDKLKEMGSVIDDDLLFIMMLLLLPPPPNYDSFRQAMEARGDLPTPEALKIKILESAESRKLTVERSVGSDVLLIKRTPAKERNLACKGWYTEGHFRTFGIKGFVLNKRPEKGKFDPRGIPCTFVGYSEVSKGFRVVLNAERRVSVTRDLKCVDNFGETETVGEFLTAETLADGTHHDNPQDEDRLQDDIDIPVTMNGQMSVGLPAAPVTVPDEEAKRDPLVQCRGRPKSIRTRKRGRPRKQYHFSETSAECPSDETKEEPVECKEESETVKRNVEAAAIAEIPVAEAMESPDAREWYDAIKMEILSLVENNSWFIVERPSDRQIVGSRLVLCNKLKSDGNLERPVEKGLTVHQLDIATAFLKDDLEEEIFMQPPDLLEKVLEEIVQENVMPSQILSTAREWLLQLRKLKYPVCKLRKAIYGLKQAGGQWYKKLDEKVRELGMKPLESDSCVYSVPGTGGVLKLVAIYVDDTFVLSNDDEWIKGAKTELANTCKVRNLGPISYGLGIQFRQNEKKGTISMSQRLYVLNLLKHFGKQNCKPTATPLAPNLKLTKPLTVSKEEMLRFPYQTLIGSLMYLAVATRPDIAYAVSSLSQFNTNYAEEHWKTAKRILRYLKGTSNFGLAYRRLGKPTRGYADADWGACPIDRRSYTGFLFKYGDAIVSWEARKQRTVALSSTEAEYMSLTEAVKETLWLRTFLGETDQLLVDAIDVYNDNFGAQELARNSVFHARTKHIDIRYHFIRETLSRGFVNVIYLPTEQMSADILTKGLYSPKHNLCAEQLGLKDTQET</sequence>
<evidence type="ECO:0000259" key="3">
    <source>
        <dbReference type="Pfam" id="PF25597"/>
    </source>
</evidence>
<dbReference type="InterPro" id="IPR043502">
    <property type="entry name" value="DNA/RNA_pol_sf"/>
</dbReference>
<dbReference type="Pfam" id="PF14223">
    <property type="entry name" value="Retrotran_gag_2"/>
    <property type="match status" value="1"/>
</dbReference>
<feature type="compositionally biased region" description="Basic residues" evidence="1">
    <location>
        <begin position="254"/>
        <end position="269"/>
    </location>
</feature>
<evidence type="ECO:0000313" key="5">
    <source>
        <dbReference type="WBParaSite" id="TMUE_3000014751.1"/>
    </source>
</evidence>